<keyword evidence="9" id="KW-0786">Thiamine pyrophosphate</keyword>
<reference evidence="12 13" key="1">
    <citation type="submission" date="2018-01" db="EMBL/GenBank/DDBJ databases">
        <title>Metagenomic assembled genomes from two thermal pools in the Uzon Caldera, Kamchatka, Russia.</title>
        <authorList>
            <person name="Wilkins L."/>
            <person name="Ettinger C."/>
        </authorList>
    </citation>
    <scope>NUCLEOTIDE SEQUENCE [LARGE SCALE GENOMIC DNA]</scope>
    <source>
        <strain evidence="12">ZAV-05</strain>
    </source>
</reference>
<dbReference type="Gene3D" id="3.40.50.970">
    <property type="match status" value="1"/>
</dbReference>
<dbReference type="GO" id="GO:0051536">
    <property type="term" value="F:iron-sulfur cluster binding"/>
    <property type="evidence" value="ECO:0007669"/>
    <property type="project" value="UniProtKB-KW"/>
</dbReference>
<evidence type="ECO:0000256" key="1">
    <source>
        <dbReference type="ARBA" id="ARBA00001946"/>
    </source>
</evidence>
<dbReference type="GO" id="GO:0016625">
    <property type="term" value="F:oxidoreductase activity, acting on the aldehyde or oxo group of donors, iron-sulfur protein as acceptor"/>
    <property type="evidence" value="ECO:0007669"/>
    <property type="project" value="UniProtKB-ARBA"/>
</dbReference>
<gene>
    <name evidence="12" type="ORF">C0187_00755</name>
</gene>
<dbReference type="InterPro" id="IPR032686">
    <property type="entry name" value="PFO_beta_C"/>
</dbReference>
<feature type="domain" description="Thiamine pyrophosphate enzyme TPP-binding" evidence="10">
    <location>
        <begin position="47"/>
        <end position="194"/>
    </location>
</feature>
<keyword evidence="6" id="KW-0560">Oxidoreductase</keyword>
<comment type="cofactor">
    <cofactor evidence="1">
        <name>Mg(2+)</name>
        <dbReference type="ChEBI" id="CHEBI:18420"/>
    </cofactor>
</comment>
<evidence type="ECO:0000259" key="10">
    <source>
        <dbReference type="Pfam" id="PF02775"/>
    </source>
</evidence>
<comment type="cofactor">
    <cofactor evidence="2">
        <name>thiamine diphosphate</name>
        <dbReference type="ChEBI" id="CHEBI:58937"/>
    </cofactor>
</comment>
<sequence>MKSVDFNSGKIPNWCPGCGNFAIWNAIKGAIAELDINGKDIVNISGIGCSGKMLNYLRTYGFHTLHGRTMPVATGVKLTNHKLTVIVNGGDGDGYGMGMGHFIHAIRRNLNITYLIHNNHVYGLTTGQASPTTDKGLKSKSTPHGVIDEPLNGLFVSLSAGATFIARGYSGDLEHLKSIIKAGIMHNGFSHIEILQPCVTFGKHYGYEYYDERVYRIADDYDPGNFEEALKLIREKDKIALGIIYKVDRPTQEEQLPQIKNKTLIDQGIVKRDISAMLKSFA</sequence>
<accession>A0A2J6WR78</accession>
<evidence type="ECO:0000256" key="6">
    <source>
        <dbReference type="ARBA" id="ARBA00023002"/>
    </source>
</evidence>
<dbReference type="InterPro" id="IPR051457">
    <property type="entry name" value="2-oxoacid:Fd_oxidoreductase"/>
</dbReference>
<evidence type="ECO:0000256" key="3">
    <source>
        <dbReference type="ARBA" id="ARBA00001966"/>
    </source>
</evidence>
<evidence type="ECO:0000259" key="11">
    <source>
        <dbReference type="Pfam" id="PF12367"/>
    </source>
</evidence>
<dbReference type="GO" id="GO:0046872">
    <property type="term" value="F:metal ion binding"/>
    <property type="evidence" value="ECO:0007669"/>
    <property type="project" value="UniProtKB-KW"/>
</dbReference>
<dbReference type="GO" id="GO:0030976">
    <property type="term" value="F:thiamine pyrophosphate binding"/>
    <property type="evidence" value="ECO:0007669"/>
    <property type="project" value="InterPro"/>
</dbReference>
<evidence type="ECO:0000256" key="5">
    <source>
        <dbReference type="ARBA" id="ARBA00022842"/>
    </source>
</evidence>
<evidence type="ECO:0000256" key="9">
    <source>
        <dbReference type="ARBA" id="ARBA00023052"/>
    </source>
</evidence>
<keyword evidence="7" id="KW-0408">Iron</keyword>
<dbReference type="SUPFAM" id="SSF52518">
    <property type="entry name" value="Thiamin diphosphate-binding fold (THDP-binding)"/>
    <property type="match status" value="1"/>
</dbReference>
<dbReference type="Pfam" id="PF12367">
    <property type="entry name" value="PFO_beta_C"/>
    <property type="match status" value="1"/>
</dbReference>
<keyword evidence="8" id="KW-0411">Iron-sulfur</keyword>
<comment type="caution">
    <text evidence="12">The sequence shown here is derived from an EMBL/GenBank/DDBJ whole genome shotgun (WGS) entry which is preliminary data.</text>
</comment>
<evidence type="ECO:0000256" key="4">
    <source>
        <dbReference type="ARBA" id="ARBA00022723"/>
    </source>
</evidence>
<dbReference type="InterPro" id="IPR011896">
    <property type="entry name" value="OFOB"/>
</dbReference>
<dbReference type="PANTHER" id="PTHR48084:SF4">
    <property type="entry name" value="2-OXOGLUTARATE OXIDOREDUCTASE SUBUNIT KORB"/>
    <property type="match status" value="1"/>
</dbReference>
<keyword evidence="4" id="KW-0479">Metal-binding</keyword>
<dbReference type="Proteomes" id="UP000242881">
    <property type="component" value="Unassembled WGS sequence"/>
</dbReference>
<dbReference type="AlphaFoldDB" id="A0A2J6WR78"/>
<feature type="domain" description="Pyruvate ferredoxin oxidoreductase beta subunit C-terminal" evidence="11">
    <location>
        <begin position="198"/>
        <end position="260"/>
    </location>
</feature>
<dbReference type="InterPro" id="IPR011766">
    <property type="entry name" value="TPP_enzyme_TPP-bd"/>
</dbReference>
<dbReference type="Pfam" id="PF02775">
    <property type="entry name" value="TPP_enzyme_C"/>
    <property type="match status" value="1"/>
</dbReference>
<evidence type="ECO:0000313" key="12">
    <source>
        <dbReference type="EMBL" id="PMP72897.1"/>
    </source>
</evidence>
<proteinExistence type="predicted"/>
<organism evidence="12 13">
    <name type="scientific">Calditerrivibrio nitroreducens</name>
    <dbReference type="NCBI Taxonomy" id="477976"/>
    <lineage>
        <taxon>Bacteria</taxon>
        <taxon>Pseudomonadati</taxon>
        <taxon>Deferribacterota</taxon>
        <taxon>Deferribacteres</taxon>
        <taxon>Deferribacterales</taxon>
        <taxon>Calditerrivibrionaceae</taxon>
    </lineage>
</organism>
<protein>
    <submittedName>
        <fullName evidence="12">2-oxoacid ferredoxin oxidoreductase</fullName>
    </submittedName>
</protein>
<dbReference type="InterPro" id="IPR029061">
    <property type="entry name" value="THDP-binding"/>
</dbReference>
<dbReference type="EMBL" id="PNIN01000014">
    <property type="protein sequence ID" value="PMP72897.1"/>
    <property type="molecule type" value="Genomic_DNA"/>
</dbReference>
<dbReference type="GO" id="GO:0044281">
    <property type="term" value="P:small molecule metabolic process"/>
    <property type="evidence" value="ECO:0007669"/>
    <property type="project" value="UniProtKB-ARBA"/>
</dbReference>
<evidence type="ECO:0000256" key="8">
    <source>
        <dbReference type="ARBA" id="ARBA00023014"/>
    </source>
</evidence>
<dbReference type="GO" id="GO:0045333">
    <property type="term" value="P:cellular respiration"/>
    <property type="evidence" value="ECO:0007669"/>
    <property type="project" value="UniProtKB-ARBA"/>
</dbReference>
<name>A0A2J6WR78_9BACT</name>
<dbReference type="CDD" id="cd03375">
    <property type="entry name" value="TPP_OGFOR"/>
    <property type="match status" value="1"/>
</dbReference>
<evidence type="ECO:0000313" key="13">
    <source>
        <dbReference type="Proteomes" id="UP000242881"/>
    </source>
</evidence>
<evidence type="ECO:0000256" key="2">
    <source>
        <dbReference type="ARBA" id="ARBA00001964"/>
    </source>
</evidence>
<dbReference type="NCBIfam" id="TIGR02177">
    <property type="entry name" value="PorB_KorB"/>
    <property type="match status" value="1"/>
</dbReference>
<evidence type="ECO:0000256" key="7">
    <source>
        <dbReference type="ARBA" id="ARBA00023004"/>
    </source>
</evidence>
<keyword evidence="5" id="KW-0460">Magnesium</keyword>
<comment type="cofactor">
    <cofactor evidence="3">
        <name>[4Fe-4S] cluster</name>
        <dbReference type="ChEBI" id="CHEBI:49883"/>
    </cofactor>
</comment>
<dbReference type="PANTHER" id="PTHR48084">
    <property type="entry name" value="2-OXOGLUTARATE OXIDOREDUCTASE SUBUNIT KORB-RELATED"/>
    <property type="match status" value="1"/>
</dbReference>